<dbReference type="NCBIfam" id="TIGR00121">
    <property type="entry name" value="birA_ligase"/>
    <property type="match status" value="1"/>
</dbReference>
<dbReference type="SUPFAM" id="SSF50037">
    <property type="entry name" value="C-terminal domain of transcriptional repressors"/>
    <property type="match status" value="1"/>
</dbReference>
<dbReference type="Pfam" id="PF02237">
    <property type="entry name" value="BPL_C"/>
    <property type="match status" value="1"/>
</dbReference>
<dbReference type="PROSITE" id="PS51733">
    <property type="entry name" value="BPL_LPL_CATALYTIC"/>
    <property type="match status" value="1"/>
</dbReference>
<dbReference type="Gene3D" id="3.30.930.10">
    <property type="entry name" value="Bira Bifunctional Protein, Domain 2"/>
    <property type="match status" value="1"/>
</dbReference>
<proteinExistence type="predicted"/>
<dbReference type="Pfam" id="PF03099">
    <property type="entry name" value="BPL_LplA_LipB"/>
    <property type="match status" value="1"/>
</dbReference>
<dbReference type="InterPro" id="IPR008988">
    <property type="entry name" value="Transcriptional_repressor_C"/>
</dbReference>
<accession>A0A3B1CED3</accession>
<organism evidence="5">
    <name type="scientific">hydrothermal vent metagenome</name>
    <dbReference type="NCBI Taxonomy" id="652676"/>
    <lineage>
        <taxon>unclassified sequences</taxon>
        <taxon>metagenomes</taxon>
        <taxon>ecological metagenomes</taxon>
    </lineage>
</organism>
<dbReference type="PANTHER" id="PTHR12835:SF5">
    <property type="entry name" value="BIOTIN--PROTEIN LIGASE"/>
    <property type="match status" value="1"/>
</dbReference>
<dbReference type="GO" id="GO:0005524">
    <property type="term" value="F:ATP binding"/>
    <property type="evidence" value="ECO:0007669"/>
    <property type="project" value="UniProtKB-KW"/>
</dbReference>
<evidence type="ECO:0000259" key="4">
    <source>
        <dbReference type="PROSITE" id="PS51733"/>
    </source>
</evidence>
<evidence type="ECO:0000256" key="1">
    <source>
        <dbReference type="ARBA" id="ARBA00022598"/>
    </source>
</evidence>
<reference evidence="5" key="1">
    <citation type="submission" date="2018-06" db="EMBL/GenBank/DDBJ databases">
        <authorList>
            <person name="Zhirakovskaya E."/>
        </authorList>
    </citation>
    <scope>NUCLEOTIDE SEQUENCE</scope>
</reference>
<evidence type="ECO:0000313" key="5">
    <source>
        <dbReference type="EMBL" id="VAX22434.1"/>
    </source>
</evidence>
<dbReference type="CDD" id="cd16442">
    <property type="entry name" value="BPL"/>
    <property type="match status" value="1"/>
</dbReference>
<dbReference type="PANTHER" id="PTHR12835">
    <property type="entry name" value="BIOTIN PROTEIN LIGASE"/>
    <property type="match status" value="1"/>
</dbReference>
<keyword evidence="3" id="KW-0067">ATP-binding</keyword>
<dbReference type="Gene3D" id="2.30.30.100">
    <property type="match status" value="1"/>
</dbReference>
<keyword evidence="1" id="KW-0436">Ligase</keyword>
<dbReference type="InterPro" id="IPR004408">
    <property type="entry name" value="Biotin_CoA_COase_ligase"/>
</dbReference>
<gene>
    <name evidence="5" type="ORF">MNBD_NITROSPINAE01-945</name>
</gene>
<sequence>MFDLTVFDAFLKTEKLGRTPVILDEVDSTNDWLGKRLCDPRLAETIVIAHVQTNGRGRHGRVWSHLPGVGLAFSLAWGVLGQPRPMVTLATGIALAETVMELAPVDVQLKYPNDLLIAGKKVAGILTEVKGLNGRRAAIIGVGINVNVPLDNFPDNVREIATSILIEGGVKISREAILAIFLNRLEPMLVLLGDGCSGEEIVSLYKKLSGIIGRKIAVTASSGEIMGEVIDMDEDGGLIIDSGGGELKKIVAGETRFLD</sequence>
<dbReference type="InterPro" id="IPR045864">
    <property type="entry name" value="aa-tRNA-synth_II/BPL/LPL"/>
</dbReference>
<feature type="domain" description="BPL/LPL catalytic" evidence="4">
    <location>
        <begin position="5"/>
        <end position="193"/>
    </location>
</feature>
<name>A0A3B1CED3_9ZZZZ</name>
<dbReference type="SUPFAM" id="SSF55681">
    <property type="entry name" value="Class II aaRS and biotin synthetases"/>
    <property type="match status" value="1"/>
</dbReference>
<evidence type="ECO:0000256" key="3">
    <source>
        <dbReference type="ARBA" id="ARBA00022840"/>
    </source>
</evidence>
<dbReference type="EMBL" id="UOGC01000137">
    <property type="protein sequence ID" value="VAX22434.1"/>
    <property type="molecule type" value="Genomic_DNA"/>
</dbReference>
<protein>
    <recommendedName>
        <fullName evidence="4">BPL/LPL catalytic domain-containing protein</fullName>
    </recommendedName>
</protein>
<dbReference type="GO" id="GO:0004077">
    <property type="term" value="F:biotin--[biotin carboxyl-carrier protein] ligase activity"/>
    <property type="evidence" value="ECO:0007669"/>
    <property type="project" value="InterPro"/>
</dbReference>
<keyword evidence="2" id="KW-0547">Nucleotide-binding</keyword>
<evidence type="ECO:0000256" key="2">
    <source>
        <dbReference type="ARBA" id="ARBA00022741"/>
    </source>
</evidence>
<dbReference type="InterPro" id="IPR003142">
    <property type="entry name" value="BPL_C"/>
</dbReference>
<dbReference type="GO" id="GO:0005737">
    <property type="term" value="C:cytoplasm"/>
    <property type="evidence" value="ECO:0007669"/>
    <property type="project" value="TreeGrafter"/>
</dbReference>
<dbReference type="AlphaFoldDB" id="A0A3B1CED3"/>
<dbReference type="InterPro" id="IPR004143">
    <property type="entry name" value="BPL_LPL_catalytic"/>
</dbReference>